<reference evidence="2" key="1">
    <citation type="submission" date="2022-10" db="EMBL/GenBank/DDBJ databases">
        <title>Culturing micro-colonial fungi from biological soil crusts in the Mojave desert and describing Neophaeococcomyces mojavensis, and introducing the new genera and species Taxawa tesnikishii.</title>
        <authorList>
            <person name="Kurbessoian T."/>
            <person name="Stajich J.E."/>
        </authorList>
    </citation>
    <scope>NUCLEOTIDE SEQUENCE</scope>
    <source>
        <strain evidence="2">TK_41</strain>
    </source>
</reference>
<keyword evidence="3" id="KW-1185">Reference proteome</keyword>
<feature type="repeat" description="ANK" evidence="1">
    <location>
        <begin position="348"/>
        <end position="380"/>
    </location>
</feature>
<dbReference type="SMART" id="SM00248">
    <property type="entry name" value="ANK"/>
    <property type="match status" value="3"/>
</dbReference>
<name>A0AA38XJG5_9EURO</name>
<comment type="caution">
    <text evidence="2">The sequence shown here is derived from an EMBL/GenBank/DDBJ whole genome shotgun (WGS) entry which is preliminary data.</text>
</comment>
<evidence type="ECO:0000313" key="2">
    <source>
        <dbReference type="EMBL" id="KAJ9614126.1"/>
    </source>
</evidence>
<dbReference type="EMBL" id="JAPDRK010000003">
    <property type="protein sequence ID" value="KAJ9614126.1"/>
    <property type="molecule type" value="Genomic_DNA"/>
</dbReference>
<keyword evidence="1" id="KW-0040">ANK repeat</keyword>
<dbReference type="InterPro" id="IPR036770">
    <property type="entry name" value="Ankyrin_rpt-contain_sf"/>
</dbReference>
<proteinExistence type="predicted"/>
<dbReference type="Pfam" id="PF00023">
    <property type="entry name" value="Ank"/>
    <property type="match status" value="1"/>
</dbReference>
<evidence type="ECO:0000256" key="1">
    <source>
        <dbReference type="PROSITE-ProRule" id="PRU00023"/>
    </source>
</evidence>
<dbReference type="PANTHER" id="PTHR10039">
    <property type="entry name" value="AMELOGENIN"/>
    <property type="match status" value="1"/>
</dbReference>
<dbReference type="AlphaFoldDB" id="A0AA38XJG5"/>
<gene>
    <name evidence="2" type="ORF">H2200_002262</name>
</gene>
<dbReference type="PROSITE" id="PS50297">
    <property type="entry name" value="ANK_REP_REGION"/>
    <property type="match status" value="2"/>
</dbReference>
<accession>A0AA38XJG5</accession>
<dbReference type="SUPFAM" id="SSF48403">
    <property type="entry name" value="Ankyrin repeat"/>
    <property type="match status" value="1"/>
</dbReference>
<dbReference type="PROSITE" id="PS50088">
    <property type="entry name" value="ANK_REPEAT"/>
    <property type="match status" value="3"/>
</dbReference>
<sequence>MRKSLNLELEVQSGHDRDIDMYIEANLRITDGKIKTDLYKKADHVFLWVVLVVEMLNVAYDEGREWAARKKLDQVPSDLEKVFQILLEKDNQHKEETLLLLQWTLFARTRLSSEAVYFATLAGTSQEDLEPWDQPADRGKLIRRYITSTSKGLVEVIHDALNNLSYVQFIHLSVKEFLLRNKRLARMDPSLETNTVAKCHHRLAACCASRIKVTGSSLSGPTPPGKQSFFQYASRNLLEHAEIAQANGISQEILLGWLLQRKVALDQKIQARENFDYESGYALFNGTLLLPHLAHNGFTALVACCARMDVEIDAEAPYYGTALEAASRRGNVEMVKLLLESGADVNARDGVALVEASRWGHLDVLRLLIEQGADLNARNGMALVEASANSRMDVLRLLIRRGAKINAIERHSLELQ</sequence>
<dbReference type="Gene3D" id="1.25.40.20">
    <property type="entry name" value="Ankyrin repeat-containing domain"/>
    <property type="match status" value="1"/>
</dbReference>
<evidence type="ECO:0000313" key="3">
    <source>
        <dbReference type="Proteomes" id="UP001172673"/>
    </source>
</evidence>
<dbReference type="Proteomes" id="UP001172673">
    <property type="component" value="Unassembled WGS sequence"/>
</dbReference>
<feature type="repeat" description="ANK" evidence="1">
    <location>
        <begin position="318"/>
        <end position="350"/>
    </location>
</feature>
<dbReference type="Pfam" id="PF13637">
    <property type="entry name" value="Ank_4"/>
    <property type="match status" value="1"/>
</dbReference>
<feature type="repeat" description="ANK" evidence="1">
    <location>
        <begin position="378"/>
        <end position="410"/>
    </location>
</feature>
<protein>
    <submittedName>
        <fullName evidence="2">Uncharacterized protein</fullName>
    </submittedName>
</protein>
<dbReference type="PANTHER" id="PTHR10039:SF5">
    <property type="entry name" value="NACHT DOMAIN-CONTAINING PROTEIN"/>
    <property type="match status" value="1"/>
</dbReference>
<organism evidence="2 3">
    <name type="scientific">Cladophialophora chaetospira</name>
    <dbReference type="NCBI Taxonomy" id="386627"/>
    <lineage>
        <taxon>Eukaryota</taxon>
        <taxon>Fungi</taxon>
        <taxon>Dikarya</taxon>
        <taxon>Ascomycota</taxon>
        <taxon>Pezizomycotina</taxon>
        <taxon>Eurotiomycetes</taxon>
        <taxon>Chaetothyriomycetidae</taxon>
        <taxon>Chaetothyriales</taxon>
        <taxon>Herpotrichiellaceae</taxon>
        <taxon>Cladophialophora</taxon>
    </lineage>
</organism>
<dbReference type="InterPro" id="IPR002110">
    <property type="entry name" value="Ankyrin_rpt"/>
</dbReference>